<comment type="caution">
    <text evidence="2">The sequence shown here is derived from an EMBL/GenBank/DDBJ whole genome shotgun (WGS) entry which is preliminary data.</text>
</comment>
<evidence type="ECO:0000313" key="3">
    <source>
        <dbReference type="Proteomes" id="UP000240322"/>
    </source>
</evidence>
<dbReference type="EMBL" id="NEXE01000075">
    <property type="protein sequence ID" value="PSN90062.1"/>
    <property type="molecule type" value="Genomic_DNA"/>
</dbReference>
<reference evidence="2 3" key="1">
    <citation type="submission" date="2017-04" db="EMBL/GenBank/DDBJ databases">
        <title>Novel microbial lineages endemic to geothermal iron-oxide mats fill important gaps in the evolutionary history of Archaea.</title>
        <authorList>
            <person name="Jay Z.J."/>
            <person name="Beam J.P."/>
            <person name="Dlakic M."/>
            <person name="Rusch D.B."/>
            <person name="Kozubal M.A."/>
            <person name="Inskeep W.P."/>
        </authorList>
    </citation>
    <scope>NUCLEOTIDE SEQUENCE [LARGE SCALE GENOMIC DNA]</scope>
    <source>
        <strain evidence="2">OSP_D</strain>
    </source>
</reference>
<organism evidence="2 3">
    <name type="scientific">Candidatus Marsarchaeota G2 archaeon OSP_D</name>
    <dbReference type="NCBI Taxonomy" id="1978157"/>
    <lineage>
        <taxon>Archaea</taxon>
        <taxon>Candidatus Marsarchaeota</taxon>
        <taxon>Candidatus Marsarchaeota group 2</taxon>
    </lineage>
</organism>
<keyword evidence="1" id="KW-1133">Transmembrane helix</keyword>
<name>A0A2R6AUM5_9ARCH</name>
<evidence type="ECO:0000313" key="2">
    <source>
        <dbReference type="EMBL" id="PSN90062.1"/>
    </source>
</evidence>
<gene>
    <name evidence="2" type="ORF">B9Q03_07640</name>
</gene>
<sequence length="487" mass="51376">MGVRVMGGTSRGRRGVRVGLALGVVMLVSLSAYLIVSHNHDPGISLLFLDRQLHLVSGVRVELYAFYPTSTGTVFTQVFNEYTSSSSVTLPLQAVGAAASAWLNQYSDLAEPSLIGFAVHVFNQSGSILAEAESFTVGFDPKSVLGGQGFTQPVVFEQPIIINLSRALSTQAGVLKPQAAGAGGAALSTTTTTTTVPSFVCKPWYYCSVEYDLNWVVYYPSQNSFGKVPLIEADASAVYTDGLAQYIQGFVEAYMKTTTSTTLSLEVSEADDFSSVSYHIPGASITLKSSTLSENVYENFGMAVNNYPSSVEIYEEAQLALANYSVWAVGPGYATPLGSALQVFTTGVVIEQSSGSSLPVLYGSSGLTLPFNPNEASLLGTINPGGSSGWVSSSLTSNQLPSLTTSIPVGAIFAALVPAGADLAGILPDLNLVYQTSTVTLEFTEFYLVLSSQSPVPVSVYVDVPPVSYSYNGGTYTLPTTIFQVDA</sequence>
<protein>
    <submittedName>
        <fullName evidence="2">Uncharacterized protein</fullName>
    </submittedName>
</protein>
<keyword evidence="1" id="KW-0472">Membrane</keyword>
<dbReference type="Proteomes" id="UP000240322">
    <property type="component" value="Unassembled WGS sequence"/>
</dbReference>
<dbReference type="AlphaFoldDB" id="A0A2R6AUM5"/>
<keyword evidence="1" id="KW-0812">Transmembrane</keyword>
<evidence type="ECO:0000256" key="1">
    <source>
        <dbReference type="SAM" id="Phobius"/>
    </source>
</evidence>
<accession>A0A2R6AUM5</accession>
<proteinExistence type="predicted"/>
<feature type="transmembrane region" description="Helical" evidence="1">
    <location>
        <begin position="16"/>
        <end position="36"/>
    </location>
</feature>